<keyword evidence="3" id="KW-0223">Dioxygenase</keyword>
<sequence length="346" mass="39290">MRKLVHGLHHITLVANNYGVNYRFYTGVLGLKQVKLSVNQDDVFHRHAFYANPDRPTGSAITFFEWPGLPRGRAGLGAPHHLAYRVRSVESLARWFTWLKERGVRVKGPYAYNGLVSLYFHDPDGVLLEIATLDEGFEADYLRDVFENASTPSVVDEGMKLAWFDHATPVALNAGVLKRFLEKFLELSGLETVKDDQGRVWLTVKDEEGVYLRYIIDPNAEYGYVGRGSIHHIAVAVESEEEQRTVLRRLNMASVVNSGIVDRFWFRSLYFRDPFGNLLEVATMGPGYNVDEPRESMGSRLVLPPWLEPIRAEVEARLAEQDSANTSSWPPEFSEVPDDPETFSTR</sequence>
<dbReference type="InterPro" id="IPR052537">
    <property type="entry name" value="Extradiol_RC_dioxygenase"/>
</dbReference>
<evidence type="ECO:0000259" key="2">
    <source>
        <dbReference type="PROSITE" id="PS51819"/>
    </source>
</evidence>
<dbReference type="Gene3D" id="3.10.180.10">
    <property type="entry name" value="2,3-Dihydroxybiphenyl 1,2-Dioxygenase, domain 1"/>
    <property type="match status" value="2"/>
</dbReference>
<proteinExistence type="predicted"/>
<feature type="compositionally biased region" description="Acidic residues" evidence="1">
    <location>
        <begin position="335"/>
        <end position="346"/>
    </location>
</feature>
<dbReference type="InterPro" id="IPR037523">
    <property type="entry name" value="VOC_core"/>
</dbReference>
<dbReference type="SUPFAM" id="SSF54593">
    <property type="entry name" value="Glyoxalase/Bleomycin resistance protein/Dihydroxybiphenyl dioxygenase"/>
    <property type="match status" value="1"/>
</dbReference>
<dbReference type="PANTHER" id="PTHR36110">
    <property type="entry name" value="RING-CLEAVING DIOXYGENASE MHQE-RELATED"/>
    <property type="match status" value="1"/>
</dbReference>
<dbReference type="GO" id="GO:0051213">
    <property type="term" value="F:dioxygenase activity"/>
    <property type="evidence" value="ECO:0007669"/>
    <property type="project" value="UniProtKB-KW"/>
</dbReference>
<organism evidence="3">
    <name type="scientific">Caldiarchaeum subterraneum</name>
    <dbReference type="NCBI Taxonomy" id="311458"/>
    <lineage>
        <taxon>Archaea</taxon>
        <taxon>Nitrososphaerota</taxon>
        <taxon>Candidatus Caldarchaeales</taxon>
        <taxon>Candidatus Caldarchaeaceae</taxon>
        <taxon>Candidatus Caldarchaeum</taxon>
    </lineage>
</organism>
<dbReference type="PANTHER" id="PTHR36110:SF4">
    <property type="entry name" value="RING-CLEAVING DIOXYGENASE MHQA-RELATED"/>
    <property type="match status" value="1"/>
</dbReference>
<name>A0A7J3VRY4_CALS0</name>
<evidence type="ECO:0000313" key="3">
    <source>
        <dbReference type="EMBL" id="HHM43867.1"/>
    </source>
</evidence>
<dbReference type="EMBL" id="DRXH01000039">
    <property type="protein sequence ID" value="HHM43867.1"/>
    <property type="molecule type" value="Genomic_DNA"/>
</dbReference>
<accession>A0A7J3VRY4</accession>
<comment type="caution">
    <text evidence="3">The sequence shown here is derived from an EMBL/GenBank/DDBJ whole genome shotgun (WGS) entry which is preliminary data.</text>
</comment>
<gene>
    <name evidence="3" type="ORF">ENM31_01030</name>
</gene>
<dbReference type="AlphaFoldDB" id="A0A7J3VRY4"/>
<keyword evidence="3" id="KW-0560">Oxidoreductase</keyword>
<evidence type="ECO:0000256" key="1">
    <source>
        <dbReference type="SAM" id="MobiDB-lite"/>
    </source>
</evidence>
<feature type="region of interest" description="Disordered" evidence="1">
    <location>
        <begin position="319"/>
        <end position="346"/>
    </location>
</feature>
<reference evidence="3" key="1">
    <citation type="journal article" date="2020" name="mSystems">
        <title>Genome- and Community-Level Interaction Insights into Carbon Utilization and Element Cycling Functions of Hydrothermarchaeota in Hydrothermal Sediment.</title>
        <authorList>
            <person name="Zhou Z."/>
            <person name="Liu Y."/>
            <person name="Xu W."/>
            <person name="Pan J."/>
            <person name="Luo Z.H."/>
            <person name="Li M."/>
        </authorList>
    </citation>
    <scope>NUCLEOTIDE SEQUENCE [LARGE SCALE GENOMIC DNA]</scope>
    <source>
        <strain evidence="3">SpSt-1074</strain>
    </source>
</reference>
<dbReference type="Pfam" id="PF00903">
    <property type="entry name" value="Glyoxalase"/>
    <property type="match status" value="1"/>
</dbReference>
<protein>
    <submittedName>
        <fullName evidence="3">Ring-cleaving dioxygenase</fullName>
    </submittedName>
</protein>
<dbReference type="InterPro" id="IPR029068">
    <property type="entry name" value="Glyas_Bleomycin-R_OHBP_Dase"/>
</dbReference>
<feature type="domain" description="VOC" evidence="2">
    <location>
        <begin position="163"/>
        <end position="284"/>
    </location>
</feature>
<feature type="domain" description="VOC" evidence="2">
    <location>
        <begin position="7"/>
        <end position="133"/>
    </location>
</feature>
<dbReference type="PROSITE" id="PS51819">
    <property type="entry name" value="VOC"/>
    <property type="match status" value="2"/>
</dbReference>
<dbReference type="InterPro" id="IPR004360">
    <property type="entry name" value="Glyas_Fos-R_dOase_dom"/>
</dbReference>